<organism evidence="3 4">
    <name type="scientific">Hapsidospora chrysogenum (strain ATCC 11550 / CBS 779.69 / DSM 880 / IAM 14645 / JCM 23072 / IMI 49137)</name>
    <name type="common">Acremonium chrysogenum</name>
    <dbReference type="NCBI Taxonomy" id="857340"/>
    <lineage>
        <taxon>Eukaryota</taxon>
        <taxon>Fungi</taxon>
        <taxon>Dikarya</taxon>
        <taxon>Ascomycota</taxon>
        <taxon>Pezizomycotina</taxon>
        <taxon>Sordariomycetes</taxon>
        <taxon>Hypocreomycetidae</taxon>
        <taxon>Hypocreales</taxon>
        <taxon>Bionectriaceae</taxon>
        <taxon>Hapsidospora</taxon>
    </lineage>
</organism>
<dbReference type="InterPro" id="IPR004843">
    <property type="entry name" value="Calcineurin-like_PHP"/>
</dbReference>
<dbReference type="GO" id="GO:0004721">
    <property type="term" value="F:phosphoprotein phosphatase activity"/>
    <property type="evidence" value="ECO:0007669"/>
    <property type="project" value="TreeGrafter"/>
</dbReference>
<sequence>MTRRIVRTIVQVCALAVFIAVVVLTLDSNYRVLPNSLHGYMPTHRPGLVVTDITIAKCSSVSLFSSCDLDPNKWHRVEKELFLGRTWTSTAYLYISRKREEDLTPEDSVVMDVAVGRIDPGSQTDSDEKWESRPAGLWIKRSTNKKSSDDDSAITDVDVIFGDDAVEARDGWAVATGTPLLLGGGNSVLSVHLTVRRGKHTTHRKPTPRIQANGRFKIMQLADLHLSTGVGVCRDAVPGGYNGGPCEADPRTLDFVTRMLDDEKPDLVILGGDQVNGESAPDAPTAIYKIASLLIARKIPYAAIFGNHDDERTMSRKAQMALMETLPYSLSTAGPEDVDGVGNYFVEVLARGKSDHSALTIYLLDTHSYSPDERHYPGYDWLKPSQVDWFRRTAASLKPKHNEYTHRHMDIAFVHIPLSEYMDWELPRLGEWREGVTAPLWNSGFRDALVAEGIVMVGAGHDHCNDYCSLSLHGSKDPTKPPEKDATKEPPTAQDLTPALWMCYGGGVGFGGYAGYNDYVRRLRVYEVDTNEARITTWKRLESGETNVRIDEQVIVKSGKPIAPPPKPASQQPPPPPPQM</sequence>
<dbReference type="Pfam" id="PF00149">
    <property type="entry name" value="Metallophos"/>
    <property type="match status" value="1"/>
</dbReference>
<evidence type="ECO:0000259" key="2">
    <source>
        <dbReference type="Pfam" id="PF00149"/>
    </source>
</evidence>
<evidence type="ECO:0000313" key="4">
    <source>
        <dbReference type="Proteomes" id="UP000029964"/>
    </source>
</evidence>
<dbReference type="Proteomes" id="UP000029964">
    <property type="component" value="Unassembled WGS sequence"/>
</dbReference>
<reference evidence="4" key="1">
    <citation type="journal article" date="2014" name="Genome Announc.">
        <title>Genome sequence and annotation of Acremonium chrysogenum, producer of the beta-lactam antibiotic cephalosporin C.</title>
        <authorList>
            <person name="Terfehr D."/>
            <person name="Dahlmann T.A."/>
            <person name="Specht T."/>
            <person name="Zadra I."/>
            <person name="Kuernsteiner H."/>
            <person name="Kueck U."/>
        </authorList>
    </citation>
    <scope>NUCLEOTIDE SEQUENCE [LARGE SCALE GENOMIC DNA]</scope>
    <source>
        <strain evidence="4">ATCC 11550 / CBS 779.69 / DSM 880 / IAM 14645 / JCM 23072 / IMI 49137</strain>
    </source>
</reference>
<gene>
    <name evidence="3" type="ORF">ACRE_079660</name>
</gene>
<evidence type="ECO:0000256" key="1">
    <source>
        <dbReference type="SAM" id="MobiDB-lite"/>
    </source>
</evidence>
<evidence type="ECO:0000313" key="3">
    <source>
        <dbReference type="EMBL" id="KFH41324.1"/>
    </source>
</evidence>
<feature type="compositionally biased region" description="Pro residues" evidence="1">
    <location>
        <begin position="562"/>
        <end position="580"/>
    </location>
</feature>
<dbReference type="PANTHER" id="PTHR32440">
    <property type="entry name" value="PHOSPHATASE DCR2-RELATED-RELATED"/>
    <property type="match status" value="1"/>
</dbReference>
<dbReference type="PANTHER" id="PTHR32440:SF0">
    <property type="entry name" value="PHOSPHATASE DCR2-RELATED"/>
    <property type="match status" value="1"/>
</dbReference>
<dbReference type="OrthoDB" id="783096at2759"/>
<dbReference type="Gene3D" id="3.60.21.10">
    <property type="match status" value="1"/>
</dbReference>
<feature type="domain" description="Calcineurin-like phosphoesterase" evidence="2">
    <location>
        <begin position="216"/>
        <end position="464"/>
    </location>
</feature>
<protein>
    <submittedName>
        <fullName evidence="3">Phosphatase-like protein</fullName>
    </submittedName>
</protein>
<dbReference type="HOGENOM" id="CLU_019692_4_1_1"/>
<dbReference type="AlphaFoldDB" id="A0A086SW42"/>
<name>A0A086SW42_HAPC1</name>
<dbReference type="CDD" id="cd07383">
    <property type="entry name" value="MPP_Dcr2"/>
    <property type="match status" value="1"/>
</dbReference>
<keyword evidence="4" id="KW-1185">Reference proteome</keyword>
<dbReference type="GO" id="GO:0005737">
    <property type="term" value="C:cytoplasm"/>
    <property type="evidence" value="ECO:0007669"/>
    <property type="project" value="TreeGrafter"/>
</dbReference>
<feature type="compositionally biased region" description="Basic and acidic residues" evidence="1">
    <location>
        <begin position="474"/>
        <end position="488"/>
    </location>
</feature>
<dbReference type="InterPro" id="IPR029052">
    <property type="entry name" value="Metallo-depent_PP-like"/>
</dbReference>
<dbReference type="FunFam" id="3.60.21.10:FF:000054">
    <property type="entry name" value="DCR2p Phosphoesterase"/>
    <property type="match status" value="1"/>
</dbReference>
<proteinExistence type="predicted"/>
<dbReference type="STRING" id="857340.A0A086SW42"/>
<dbReference type="EMBL" id="JPKY01000134">
    <property type="protein sequence ID" value="KFH41324.1"/>
    <property type="molecule type" value="Genomic_DNA"/>
</dbReference>
<feature type="region of interest" description="Disordered" evidence="1">
    <location>
        <begin position="473"/>
        <end position="493"/>
    </location>
</feature>
<comment type="caution">
    <text evidence="3">The sequence shown here is derived from an EMBL/GenBank/DDBJ whole genome shotgun (WGS) entry which is preliminary data.</text>
</comment>
<accession>A0A086SW42</accession>
<dbReference type="SUPFAM" id="SSF56300">
    <property type="entry name" value="Metallo-dependent phosphatases"/>
    <property type="match status" value="1"/>
</dbReference>
<feature type="region of interest" description="Disordered" evidence="1">
    <location>
        <begin position="556"/>
        <end position="580"/>
    </location>
</feature>